<accession>A0A9P8PLD2</accession>
<feature type="region of interest" description="Disordered" evidence="1">
    <location>
        <begin position="19"/>
        <end position="42"/>
    </location>
</feature>
<evidence type="ECO:0000256" key="1">
    <source>
        <dbReference type="SAM" id="MobiDB-lite"/>
    </source>
</evidence>
<reference evidence="2" key="2">
    <citation type="submission" date="2021-01" db="EMBL/GenBank/DDBJ databases">
        <authorList>
            <person name="Schikora-Tamarit M.A."/>
        </authorList>
    </citation>
    <scope>NUCLEOTIDE SEQUENCE</scope>
    <source>
        <strain evidence="2">CBS6341</strain>
    </source>
</reference>
<dbReference type="EMBL" id="JAEUBF010000905">
    <property type="protein sequence ID" value="KAH3674171.1"/>
    <property type="molecule type" value="Genomic_DNA"/>
</dbReference>
<keyword evidence="3" id="KW-1185">Reference proteome</keyword>
<dbReference type="Proteomes" id="UP000769528">
    <property type="component" value="Unassembled WGS sequence"/>
</dbReference>
<dbReference type="OrthoDB" id="10672367at2759"/>
<dbReference type="AlphaFoldDB" id="A0A9P8PLD2"/>
<proteinExistence type="predicted"/>
<evidence type="ECO:0000313" key="3">
    <source>
        <dbReference type="Proteomes" id="UP000769528"/>
    </source>
</evidence>
<gene>
    <name evidence="2" type="ORF">WICMUC_003412</name>
</gene>
<evidence type="ECO:0000313" key="2">
    <source>
        <dbReference type="EMBL" id="KAH3674171.1"/>
    </source>
</evidence>
<organism evidence="2 3">
    <name type="scientific">Wickerhamomyces mucosus</name>
    <dbReference type="NCBI Taxonomy" id="1378264"/>
    <lineage>
        <taxon>Eukaryota</taxon>
        <taxon>Fungi</taxon>
        <taxon>Dikarya</taxon>
        <taxon>Ascomycota</taxon>
        <taxon>Saccharomycotina</taxon>
        <taxon>Saccharomycetes</taxon>
        <taxon>Phaffomycetales</taxon>
        <taxon>Wickerhamomycetaceae</taxon>
        <taxon>Wickerhamomyces</taxon>
    </lineage>
</organism>
<feature type="region of interest" description="Disordered" evidence="1">
    <location>
        <begin position="251"/>
        <end position="274"/>
    </location>
</feature>
<reference evidence="2" key="1">
    <citation type="journal article" date="2021" name="Open Biol.">
        <title>Shared evolutionary footprints suggest mitochondrial oxidative damage underlies multiple complex I losses in fungi.</title>
        <authorList>
            <person name="Schikora-Tamarit M.A."/>
            <person name="Marcet-Houben M."/>
            <person name="Nosek J."/>
            <person name="Gabaldon T."/>
        </authorList>
    </citation>
    <scope>NUCLEOTIDE SEQUENCE</scope>
    <source>
        <strain evidence="2">CBS6341</strain>
    </source>
</reference>
<protein>
    <submittedName>
        <fullName evidence="2">Uncharacterized protein</fullName>
    </submittedName>
</protein>
<feature type="compositionally biased region" description="Polar residues" evidence="1">
    <location>
        <begin position="99"/>
        <end position="144"/>
    </location>
</feature>
<sequence>MPENLNQITSTFGNIQISSSSPCSINSSRSSSISSTISNQTQSFSIDEQNQNQKQNLNHPLQEIKSPNLMDSNLESISLLPSLSTISLLSLNKEHDPQAPSSPLHSNSNNINSTTGKEIKSRTSSFSTTNPYRKQRHPSFTSNYYQQHVRKSSFNNTFREPIPILQKPQTPLITPSSLNNSPSGFYLNQTLPSSLQSQKGFSVYSNLNNNTNITTDNNSNNNNDNGNNDLQIQIQTLSVNSPNLQPVHSDIPMTPLTLNGNPFDINYGKDLHEK</sequence>
<name>A0A9P8PLD2_9ASCO</name>
<comment type="caution">
    <text evidence="2">The sequence shown here is derived from an EMBL/GenBank/DDBJ whole genome shotgun (WGS) entry which is preliminary data.</text>
</comment>
<feature type="region of interest" description="Disordered" evidence="1">
    <location>
        <begin position="94"/>
        <end position="144"/>
    </location>
</feature>